<dbReference type="EMBL" id="RCNU01000001">
    <property type="protein sequence ID" value="RWQ99245.1"/>
    <property type="molecule type" value="Genomic_DNA"/>
</dbReference>
<reference evidence="2 3" key="1">
    <citation type="journal article" date="2018" name="Front. Microbiol.">
        <title>Genomic and genetic insights into a cosmopolitan fungus, Paecilomyces variotii (Eurotiales).</title>
        <authorList>
            <person name="Urquhart A.S."/>
            <person name="Mondo S.J."/>
            <person name="Makela M.R."/>
            <person name="Hane J.K."/>
            <person name="Wiebenga A."/>
            <person name="He G."/>
            <person name="Mihaltcheva S."/>
            <person name="Pangilinan J."/>
            <person name="Lipzen A."/>
            <person name="Barry K."/>
            <person name="de Vries R.P."/>
            <person name="Grigoriev I.V."/>
            <person name="Idnurm A."/>
        </authorList>
    </citation>
    <scope>NUCLEOTIDE SEQUENCE [LARGE SCALE GENOMIC DNA]</scope>
    <source>
        <strain evidence="2 3">CBS 101075</strain>
    </source>
</reference>
<dbReference type="AlphaFoldDB" id="A0A443I5E8"/>
<proteinExistence type="predicted"/>
<feature type="signal peptide" evidence="1">
    <location>
        <begin position="1"/>
        <end position="17"/>
    </location>
</feature>
<protein>
    <submittedName>
        <fullName evidence="2">Uncharacterized protein</fullName>
    </submittedName>
</protein>
<dbReference type="Proteomes" id="UP000283841">
    <property type="component" value="Unassembled WGS sequence"/>
</dbReference>
<name>A0A443I5E8_BYSSP</name>
<sequence length="153" mass="16481">MKFFSFALMGLIASSFAAPEATTTTSSATVTTSHKPNLAEPIANDNSPVDAFVQCLWPVSDRIVGELGGLSDLSFNKLIDEIHWEVIWWGDPSKWAPDLLGIGINATFVAACLLETVGEGVALTTTDLLNEFLKTFDLIPRNASNTAVPGLRR</sequence>
<organism evidence="2 3">
    <name type="scientific">Byssochlamys spectabilis</name>
    <name type="common">Paecilomyces variotii</name>
    <dbReference type="NCBI Taxonomy" id="264951"/>
    <lineage>
        <taxon>Eukaryota</taxon>
        <taxon>Fungi</taxon>
        <taxon>Dikarya</taxon>
        <taxon>Ascomycota</taxon>
        <taxon>Pezizomycotina</taxon>
        <taxon>Eurotiomycetes</taxon>
        <taxon>Eurotiomycetidae</taxon>
        <taxon>Eurotiales</taxon>
        <taxon>Thermoascaceae</taxon>
        <taxon>Paecilomyces</taxon>
    </lineage>
</organism>
<evidence type="ECO:0000313" key="3">
    <source>
        <dbReference type="Proteomes" id="UP000283841"/>
    </source>
</evidence>
<evidence type="ECO:0000313" key="2">
    <source>
        <dbReference type="EMBL" id="RWQ99245.1"/>
    </source>
</evidence>
<comment type="caution">
    <text evidence="2">The sequence shown here is derived from an EMBL/GenBank/DDBJ whole genome shotgun (WGS) entry which is preliminary data.</text>
</comment>
<feature type="chain" id="PRO_5019489378" evidence="1">
    <location>
        <begin position="18"/>
        <end position="153"/>
    </location>
</feature>
<gene>
    <name evidence="2" type="ORF">C8Q69DRAFT_440356</name>
</gene>
<dbReference type="RefSeq" id="XP_028488890.1">
    <property type="nucleotide sequence ID" value="XM_028628639.1"/>
</dbReference>
<dbReference type="VEuPathDB" id="FungiDB:C8Q69DRAFT_440356"/>
<evidence type="ECO:0000256" key="1">
    <source>
        <dbReference type="SAM" id="SignalP"/>
    </source>
</evidence>
<keyword evidence="3" id="KW-1185">Reference proteome</keyword>
<accession>A0A443I5E8</accession>
<keyword evidence="1" id="KW-0732">Signal</keyword>
<dbReference type="GeneID" id="39597916"/>